<accession>A0A858R5H1</accession>
<name>A0A858R5H1_9PROT</name>
<feature type="region of interest" description="Disordered" evidence="1">
    <location>
        <begin position="120"/>
        <end position="148"/>
    </location>
</feature>
<evidence type="ECO:0008006" key="4">
    <source>
        <dbReference type="Google" id="ProtNLM"/>
    </source>
</evidence>
<dbReference type="EMBL" id="CP051775">
    <property type="protein sequence ID" value="QJE72624.1"/>
    <property type="molecule type" value="Genomic_DNA"/>
</dbReference>
<reference evidence="2" key="1">
    <citation type="submission" date="2020-04" db="EMBL/GenBank/DDBJ databases">
        <title>A desert anoxygenic phototrophic bacterium fixes CO2 using RubisCO under aerobic conditions.</title>
        <authorList>
            <person name="Tang K."/>
        </authorList>
    </citation>
    <scope>NUCLEOTIDE SEQUENCE [LARGE SCALE GENOMIC DNA]</scope>
    <source>
        <strain evidence="2">MIMtkB3</strain>
    </source>
</reference>
<sequence length="148" mass="16137">MTAALARAEGLIDAMDRLAGLFEEENRIVRSRNLKQLGEVAEKKGILLRAYEDAVRTVRLDVEGFKALDPEMKERLHGTGRRFAELAAENAGIVQAATQAAQAVVDTLVASIKQVRADDGPYSSRATLGVQDPYGRKTTRPSSLNKTL</sequence>
<keyword evidence="3" id="KW-1185">Reference proteome</keyword>
<evidence type="ECO:0000313" key="2">
    <source>
        <dbReference type="EMBL" id="QJE72624.1"/>
    </source>
</evidence>
<dbReference type="Proteomes" id="UP000501891">
    <property type="component" value="Chromosome"/>
</dbReference>
<evidence type="ECO:0000313" key="3">
    <source>
        <dbReference type="Proteomes" id="UP000501891"/>
    </source>
</evidence>
<evidence type="ECO:0000256" key="1">
    <source>
        <dbReference type="SAM" id="MobiDB-lite"/>
    </source>
</evidence>
<protein>
    <recommendedName>
        <fullName evidence="4">Flagellar basal-body protein FlbY</fullName>
    </recommendedName>
</protein>
<proteinExistence type="predicted"/>
<organism evidence="2 3">
    <name type="scientific">Aerophototrophica crusticola</name>
    <dbReference type="NCBI Taxonomy" id="1709002"/>
    <lineage>
        <taxon>Bacteria</taxon>
        <taxon>Pseudomonadati</taxon>
        <taxon>Pseudomonadota</taxon>
        <taxon>Alphaproteobacteria</taxon>
        <taxon>Rhodospirillales</taxon>
        <taxon>Rhodospirillaceae</taxon>
        <taxon>Aerophototrophica</taxon>
    </lineage>
</organism>
<dbReference type="KEGG" id="acru:HHL28_05480"/>
<gene>
    <name evidence="2" type="ORF">HHL28_05480</name>
</gene>
<dbReference type="AlphaFoldDB" id="A0A858R5H1"/>